<dbReference type="Pfam" id="PF00534">
    <property type="entry name" value="Glycos_transf_1"/>
    <property type="match status" value="1"/>
</dbReference>
<name>A0AAU7C9Q5_9BACT</name>
<sequence length="757" mass="85665">MRDSDIKKIAFVGDYLPRKCGIATFSHDMHASVASQFPDAECFVVPVNDRPEGYDYPPEVRFEIDEQDLNSYLRAADFLNFANTDVVCLQHEYGIYGGPAGSHILGLLRDLRMPIVTTLHTVLSDPSADQRRVLMRLANLSARVVVMTERARTFLQQIYGIPEAKIDLIAHGIPDTPFVDPNLYKDQFGVDGRLVALTFGLLSPNKGIEHMLRAMPQILEQFPNFVYIVLGATHPDLVREQGERYRLVLERLAQDLGIKNHVIFYNRFVELNQLTEFIRAADVYVTPYLNPAQITSGTLAYSFGCGKAIVSTPYWHAEELLAEGRGVIVPFADPQSLAREICGLLRDEPRRLEMCKNAYEIGREMIWERSAHHYMESFQRARHGRQDQPFKPLAVRTLAEQQSERPHWRLDHLSRMTDSTGMFQHATYTIPNFAEGYCTDDNARALLLTVLLGELGYDGLEVRRIATTTAAFLQAAFDHERKRFRNFMGFDRQWLEKVGSEDSHGRAVWALGVCVGRSQRSDLPAWAASHFEIALPVLPEMSSPRAWAFGLLGIHEYLHRFSGDRFAGQIRDALTTRLIDLYDRTATPDWPWFEEILAYDNARLPHALIAGGRDGNNPHALEIGLRALTWLVEVQRAPQGHFRAIGCHGFYRKGQTPARFDQQPIEAAATVAACLEAYRATQEPHWVNEARSSFEWFLGRNDLGQELYDPVTGGCCDGLQEDRINRNQGAESTLAFLLSLAEMNLLESSLAAFRPAR</sequence>
<dbReference type="SUPFAM" id="SSF48208">
    <property type="entry name" value="Six-hairpin glycosidases"/>
    <property type="match status" value="1"/>
</dbReference>
<reference evidence="3" key="1">
    <citation type="submission" date="2024-05" db="EMBL/GenBank/DDBJ databases">
        <title>Planctomycetes of the genus Singulisphaera possess chitinolytic capabilities.</title>
        <authorList>
            <person name="Ivanova A."/>
        </authorList>
    </citation>
    <scope>NUCLEOTIDE SEQUENCE</scope>
    <source>
        <strain evidence="3">Ch08T</strain>
    </source>
</reference>
<evidence type="ECO:0000259" key="1">
    <source>
        <dbReference type="Pfam" id="PF00534"/>
    </source>
</evidence>
<dbReference type="EMBL" id="CP155447">
    <property type="protein sequence ID" value="XBH01986.1"/>
    <property type="molecule type" value="Genomic_DNA"/>
</dbReference>
<organism evidence="3">
    <name type="scientific">Singulisphaera sp. Ch08</name>
    <dbReference type="NCBI Taxonomy" id="3120278"/>
    <lineage>
        <taxon>Bacteria</taxon>
        <taxon>Pseudomonadati</taxon>
        <taxon>Planctomycetota</taxon>
        <taxon>Planctomycetia</taxon>
        <taxon>Isosphaerales</taxon>
        <taxon>Isosphaeraceae</taxon>
        <taxon>Singulisphaera</taxon>
    </lineage>
</organism>
<dbReference type="CDD" id="cd03822">
    <property type="entry name" value="GT4_mannosyltransferase-like"/>
    <property type="match status" value="1"/>
</dbReference>
<gene>
    <name evidence="3" type="ORF">V5E97_27125</name>
</gene>
<dbReference type="GO" id="GO:0016757">
    <property type="term" value="F:glycosyltransferase activity"/>
    <property type="evidence" value="ECO:0007669"/>
    <property type="project" value="InterPro"/>
</dbReference>
<evidence type="ECO:0000259" key="2">
    <source>
        <dbReference type="Pfam" id="PF13439"/>
    </source>
</evidence>
<dbReference type="PANTHER" id="PTHR12526:SF572">
    <property type="entry name" value="BLL5144 PROTEIN"/>
    <property type="match status" value="1"/>
</dbReference>
<dbReference type="InterPro" id="IPR028098">
    <property type="entry name" value="Glyco_trans_4-like_N"/>
</dbReference>
<feature type="domain" description="Glycosyl transferase family 1" evidence="1">
    <location>
        <begin position="191"/>
        <end position="360"/>
    </location>
</feature>
<dbReference type="InterPro" id="IPR001296">
    <property type="entry name" value="Glyco_trans_1"/>
</dbReference>
<dbReference type="AlphaFoldDB" id="A0AAU7C9Q5"/>
<dbReference type="Pfam" id="PF13439">
    <property type="entry name" value="Glyco_transf_4"/>
    <property type="match status" value="1"/>
</dbReference>
<dbReference type="PANTHER" id="PTHR12526">
    <property type="entry name" value="GLYCOSYLTRANSFERASE"/>
    <property type="match status" value="1"/>
</dbReference>
<evidence type="ECO:0000313" key="3">
    <source>
        <dbReference type="EMBL" id="XBH01986.1"/>
    </source>
</evidence>
<feature type="domain" description="Glycosyltransferase subfamily 4-like N-terminal" evidence="2">
    <location>
        <begin position="77"/>
        <end position="174"/>
    </location>
</feature>
<accession>A0AAU7C9Q5</accession>
<dbReference type="SUPFAM" id="SSF53756">
    <property type="entry name" value="UDP-Glycosyltransferase/glycogen phosphorylase"/>
    <property type="match status" value="1"/>
</dbReference>
<proteinExistence type="predicted"/>
<dbReference type="GO" id="GO:0005975">
    <property type="term" value="P:carbohydrate metabolic process"/>
    <property type="evidence" value="ECO:0007669"/>
    <property type="project" value="InterPro"/>
</dbReference>
<protein>
    <submittedName>
        <fullName evidence="3">Glycosyltransferase family 4 protein</fullName>
    </submittedName>
</protein>
<dbReference type="InterPro" id="IPR008928">
    <property type="entry name" value="6-hairpin_glycosidase_sf"/>
</dbReference>
<dbReference type="RefSeq" id="WP_406694729.1">
    <property type="nucleotide sequence ID" value="NZ_CP155447.1"/>
</dbReference>
<dbReference type="Gene3D" id="3.40.50.2000">
    <property type="entry name" value="Glycogen Phosphorylase B"/>
    <property type="match status" value="2"/>
</dbReference>